<dbReference type="InterPro" id="IPR013094">
    <property type="entry name" value="AB_hydrolase_3"/>
</dbReference>
<dbReference type="Proteomes" id="UP000245469">
    <property type="component" value="Unassembled WGS sequence"/>
</dbReference>
<accession>A0A316ABF4</accession>
<dbReference type="PANTHER" id="PTHR48081:SF8">
    <property type="entry name" value="ALPHA_BETA HYDROLASE FOLD-3 DOMAIN-CONTAINING PROTEIN-RELATED"/>
    <property type="match status" value="1"/>
</dbReference>
<evidence type="ECO:0000313" key="3">
    <source>
        <dbReference type="EMBL" id="PWJ54912.1"/>
    </source>
</evidence>
<dbReference type="SUPFAM" id="SSF53474">
    <property type="entry name" value="alpha/beta-Hydrolases"/>
    <property type="match status" value="1"/>
</dbReference>
<dbReference type="EMBL" id="QGDQ01000005">
    <property type="protein sequence ID" value="PWJ54912.1"/>
    <property type="molecule type" value="Genomic_DNA"/>
</dbReference>
<comment type="caution">
    <text evidence="3">The sequence shown here is derived from an EMBL/GenBank/DDBJ whole genome shotgun (WGS) entry which is preliminary data.</text>
</comment>
<sequence>MTLLSHPPVARFVAKRLQTVLPKLLARQSGGADPRHRLPQFATSRTELVVPSSPPAPLVVHRAAGTPRDAPVHVNFHGGGYILGQDHGDDALCRVVANQAGVVVVDVDYAVAPQHPFPVPVLQAVEVVRWVAEHGAEHGWDGSRLTVGGQSAGGAIAAAVARTLLREGGPRPLLQVLHYPPLDLTVPVTTKHSPLAKPALTPWMGEVFDTAYVPDASRRSDPLVSPASAGDIEDLTGIAPAVVIACAHDVLHDEDVRYATRLERAGALAELIEVPDADHAYDMGDDVRGLQTYEAIARHVAKATTV</sequence>
<evidence type="ECO:0000313" key="4">
    <source>
        <dbReference type="Proteomes" id="UP000245469"/>
    </source>
</evidence>
<dbReference type="PANTHER" id="PTHR48081">
    <property type="entry name" value="AB HYDROLASE SUPERFAMILY PROTEIN C4A8.06C"/>
    <property type="match status" value="1"/>
</dbReference>
<name>A0A316ABF4_9ACTN</name>
<dbReference type="RefSeq" id="WP_172601928.1">
    <property type="nucleotide sequence ID" value="NZ_QGDQ01000005.1"/>
</dbReference>
<proteinExistence type="predicted"/>
<evidence type="ECO:0000259" key="2">
    <source>
        <dbReference type="Pfam" id="PF07859"/>
    </source>
</evidence>
<dbReference type="GO" id="GO:0016787">
    <property type="term" value="F:hydrolase activity"/>
    <property type="evidence" value="ECO:0007669"/>
    <property type="project" value="UniProtKB-KW"/>
</dbReference>
<feature type="domain" description="Alpha/beta hydrolase fold-3" evidence="2">
    <location>
        <begin position="74"/>
        <end position="281"/>
    </location>
</feature>
<gene>
    <name evidence="3" type="ORF">BXY45_105121</name>
</gene>
<dbReference type="InterPro" id="IPR029058">
    <property type="entry name" value="AB_hydrolase_fold"/>
</dbReference>
<dbReference type="AlphaFoldDB" id="A0A316ABF4"/>
<dbReference type="Gene3D" id="3.40.50.1820">
    <property type="entry name" value="alpha/beta hydrolase"/>
    <property type="match status" value="1"/>
</dbReference>
<keyword evidence="1" id="KW-0378">Hydrolase</keyword>
<evidence type="ECO:0000256" key="1">
    <source>
        <dbReference type="ARBA" id="ARBA00022801"/>
    </source>
</evidence>
<protein>
    <submittedName>
        <fullName evidence="3">Acetyl esterase</fullName>
    </submittedName>
</protein>
<dbReference type="Pfam" id="PF07859">
    <property type="entry name" value="Abhydrolase_3"/>
    <property type="match status" value="1"/>
</dbReference>
<keyword evidence="4" id="KW-1185">Reference proteome</keyword>
<organism evidence="3 4">
    <name type="scientific">Quadrisphaera granulorum</name>
    <dbReference type="NCBI Taxonomy" id="317664"/>
    <lineage>
        <taxon>Bacteria</taxon>
        <taxon>Bacillati</taxon>
        <taxon>Actinomycetota</taxon>
        <taxon>Actinomycetes</taxon>
        <taxon>Kineosporiales</taxon>
        <taxon>Kineosporiaceae</taxon>
        <taxon>Quadrisphaera</taxon>
    </lineage>
</organism>
<reference evidence="3 4" key="1">
    <citation type="submission" date="2018-03" db="EMBL/GenBank/DDBJ databases">
        <title>Genomic Encyclopedia of Archaeal and Bacterial Type Strains, Phase II (KMG-II): from individual species to whole genera.</title>
        <authorList>
            <person name="Goeker M."/>
        </authorList>
    </citation>
    <scope>NUCLEOTIDE SEQUENCE [LARGE SCALE GENOMIC DNA]</scope>
    <source>
        <strain evidence="3 4">DSM 44889</strain>
    </source>
</reference>
<dbReference type="InterPro" id="IPR050300">
    <property type="entry name" value="GDXG_lipolytic_enzyme"/>
</dbReference>